<dbReference type="EMBL" id="KX643370">
    <property type="protein sequence ID" value="AOC55157.1"/>
    <property type="molecule type" value="Genomic_DNA"/>
</dbReference>
<dbReference type="OrthoDB" id="11229at10239"/>
<dbReference type="KEGG" id="vg:30902649"/>
<dbReference type="Proteomes" id="UP000149121">
    <property type="component" value="Segment"/>
</dbReference>
<dbReference type="InterPro" id="IPR024416">
    <property type="entry name" value="DUF2738"/>
</dbReference>
<gene>
    <name evidence="1" type="ORF">LCDVSa073L</name>
</gene>
<accession>A0A1B2RVY9</accession>
<protein>
    <submittedName>
        <fullName evidence="1">Early iridovirus protein</fullName>
    </submittedName>
</protein>
<name>A0A1B2RVY9_9VIRU</name>
<organism evidence="1 2">
    <name type="scientific">Lymphocystis disease virus 3</name>
    <dbReference type="NCBI Taxonomy" id="2560566"/>
    <lineage>
        <taxon>Viruses</taxon>
        <taxon>Varidnaviria</taxon>
        <taxon>Bamfordvirae</taxon>
        <taxon>Nucleocytoviricota</taxon>
        <taxon>Megaviricetes</taxon>
        <taxon>Pimascovirales</taxon>
        <taxon>Pimascovirales incertae sedis</taxon>
        <taxon>Iridoviridae</taxon>
        <taxon>Alphairidovirinae</taxon>
        <taxon>Lymphocystivirus</taxon>
        <taxon>Lymphocystivirus sparus1</taxon>
    </lineage>
</organism>
<evidence type="ECO:0000313" key="2">
    <source>
        <dbReference type="Proteomes" id="UP000149121"/>
    </source>
</evidence>
<reference evidence="1 2" key="1">
    <citation type="journal article" date="2016" name="J. Virol.">
        <title>Concurrence of Iridovirus, Polyomavirus, and a Unique Member of a New Group of Fish Papillomaviruses in Lymphocystis Disease-Affected Gilthead Sea Bream.</title>
        <authorList>
            <person name="Lopez-Bueno A."/>
            <person name="Mavian C."/>
            <person name="Labella A.M."/>
            <person name="Castro D."/>
            <person name="Borrego J.J."/>
            <person name="Alcami A."/>
            <person name="Alejo A."/>
        </authorList>
    </citation>
    <scope>NUCLEOTIDE SEQUENCE [LARGE SCALE GENOMIC DNA]</scope>
    <source>
        <strain evidence="1">SA9</strain>
    </source>
</reference>
<evidence type="ECO:0000313" key="1">
    <source>
        <dbReference type="EMBL" id="AOC55157.1"/>
    </source>
</evidence>
<keyword evidence="2" id="KW-1185">Reference proteome</keyword>
<proteinExistence type="predicted"/>
<sequence>MLKNKCDGRHKKILKNIRFNKRLRRMMNVEYNDFDKKRIHFEKPKSNKYNGHRINVRYKEDDVINKCCFRTPILFSWGLQSYDKKEDETTVNYSFPLVLYNADCGPTEREAKFIEILREILTECKNHLKQQTVKEVVNKRQLETLTNDMTIMYENPPRAPTLYPKIIYSGKTKQFVTFFYKRCGGIDRRIDPFYGRCRVIADIIIESIYIGTTVSLQLKIMNVLLVEDLSQVRDSVFTNIPLEDAEEVEKHSDKELSDDLDDRLTLTTL</sequence>
<dbReference type="Pfam" id="PF10927">
    <property type="entry name" value="DUF2738"/>
    <property type="match status" value="1"/>
</dbReference>